<accession>B0SNY5</accession>
<evidence type="ECO:0000313" key="2">
    <source>
        <dbReference type="Proteomes" id="UP000001847"/>
    </source>
</evidence>
<gene>
    <name evidence="1" type="ordered locus">LEPBI_I2928</name>
</gene>
<dbReference type="EMBL" id="CP000786">
    <property type="protein sequence ID" value="ABZ98997.1"/>
    <property type="molecule type" value="Genomic_DNA"/>
</dbReference>
<dbReference type="RefSeq" id="WP_012389855.1">
    <property type="nucleotide sequence ID" value="NC_010602.1"/>
</dbReference>
<reference evidence="1 2" key="1">
    <citation type="journal article" date="2008" name="PLoS ONE">
        <title>Genome sequence of the saprophyte Leptospira biflexa provides insights into the evolution of Leptospira and the pathogenesis of leptospirosis.</title>
        <authorList>
            <person name="Picardeau M."/>
            <person name="Bulach D.M."/>
            <person name="Bouchier C."/>
            <person name="Zuerner R.L."/>
            <person name="Zidane N."/>
            <person name="Wilson P.J."/>
            <person name="Creno S."/>
            <person name="Kuczek E.S."/>
            <person name="Bommezzadri S."/>
            <person name="Davis J.C."/>
            <person name="McGrath A."/>
            <person name="Johnson M.J."/>
            <person name="Boursaux-Eude C."/>
            <person name="Seemann T."/>
            <person name="Rouy Z."/>
            <person name="Coppel R.L."/>
            <person name="Rood J.I."/>
            <person name="Lajus A."/>
            <person name="Davies J.K."/>
            <person name="Medigue C."/>
            <person name="Adler B."/>
        </authorList>
    </citation>
    <scope>NUCLEOTIDE SEQUENCE [LARGE SCALE GENOMIC DNA]</scope>
    <source>
        <strain evidence="2">Patoc 1 / ATCC 23582 / Paris</strain>
    </source>
</reference>
<dbReference type="STRING" id="456481.LEPBI_I2928"/>
<protein>
    <submittedName>
        <fullName evidence="1">Uncharacterized protein</fullName>
    </submittedName>
</protein>
<keyword evidence="2" id="KW-1185">Reference proteome</keyword>
<name>B0SNY5_LEPBP</name>
<organism evidence="1 2">
    <name type="scientific">Leptospira biflexa serovar Patoc (strain Patoc 1 / ATCC 23582 / Paris)</name>
    <dbReference type="NCBI Taxonomy" id="456481"/>
    <lineage>
        <taxon>Bacteria</taxon>
        <taxon>Pseudomonadati</taxon>
        <taxon>Spirochaetota</taxon>
        <taxon>Spirochaetia</taxon>
        <taxon>Leptospirales</taxon>
        <taxon>Leptospiraceae</taxon>
        <taxon>Leptospira</taxon>
    </lineage>
</organism>
<dbReference type="KEGG" id="lbi:LEPBI_I2928"/>
<dbReference type="BioCyc" id="LBIF456481:LEPBI_RS14355-MONOMER"/>
<dbReference type="HOGENOM" id="CLU_1213614_0_0_12"/>
<evidence type="ECO:0000313" key="1">
    <source>
        <dbReference type="EMBL" id="ABZ98997.1"/>
    </source>
</evidence>
<proteinExistence type="predicted"/>
<dbReference type="OrthoDB" id="5470322at2"/>
<dbReference type="Proteomes" id="UP000001847">
    <property type="component" value="Chromosome I"/>
</dbReference>
<sequence>MSLCHPEKGNVSCGACCGLFNLKLQPNEYKNLLLERTTEFKTTVDFSIRHSFPIYRKDRETKEAHIPKKDEMTYNCPFLGYVDDTKQRIGCMIHPIFTGDPKSQNFSFYGTSICQAYDCKTKEGALAELWEILFLEIAKDSIEYSFLSADHIFTYAVEKFFSHSQKNTEDMFVKDRLELVELFRMRLGNSSRENLTSFEINYDAFLTLDSVESYLHLALGSDWVIWKGEWEKKNPNRGEVSGSFDK</sequence>
<dbReference type="AlphaFoldDB" id="B0SNY5"/>